<dbReference type="Proteomes" id="UP000002921">
    <property type="component" value="Genome"/>
</dbReference>
<name>I7AUQ9_9CAUD</name>
<evidence type="ECO:0000313" key="2">
    <source>
        <dbReference type="Proteomes" id="UP000002921"/>
    </source>
</evidence>
<proteinExistence type="predicted"/>
<protein>
    <submittedName>
        <fullName evidence="1">Uncharacterized protein</fullName>
    </submittedName>
</protein>
<keyword evidence="2" id="KW-1185">Reference proteome</keyword>
<gene>
    <name evidence="1" type="ORF">ELB20_64</name>
</gene>
<reference evidence="1 2" key="1">
    <citation type="journal article" date="2013" name="J. Bacteriol.">
        <title>Evolutionary Relationships among Actinophages and a Putative Adaptation for Growth in Streptomyces spp.</title>
        <authorList>
            <person name="Smith M.C."/>
            <person name="Hendrix R.W."/>
            <person name="Dedrick R."/>
            <person name="Mitchell K."/>
            <person name="Ko C.C."/>
            <person name="Russell D."/>
            <person name="Bell E."/>
            <person name="Gregory M."/>
            <person name="Bibb M.J."/>
            <person name="Pethick F."/>
            <person name="Jacobs-Sera D."/>
            <person name="Herron P."/>
            <person name="Buttner M.J."/>
            <person name="Hatfull G.F."/>
        </authorList>
    </citation>
    <scope>NUCLEOTIDE SEQUENCE [LARGE SCALE GENOMIC DNA]</scope>
</reference>
<dbReference type="EMBL" id="JX262376">
    <property type="protein sequence ID" value="AFO10930.1"/>
    <property type="molecule type" value="Genomic_DNA"/>
</dbReference>
<evidence type="ECO:0000313" key="1">
    <source>
        <dbReference type="EMBL" id="AFO10930.1"/>
    </source>
</evidence>
<accession>I7AUQ9</accession>
<organism evidence="1 2">
    <name type="scientific">Streptomyces phage phiELB20</name>
    <dbReference type="NCBI Taxonomy" id="1211278"/>
    <lineage>
        <taxon>Viruses</taxon>
        <taxon>Duplodnaviria</taxon>
        <taxon>Heunggongvirae</taxon>
        <taxon>Uroviricota</taxon>
        <taxon>Caudoviricetes</taxon>
        <taxon>Arquatrovirinae</taxon>
        <taxon>Arequatrovirus</taxon>
        <taxon>Arequatrovirus ELB20</taxon>
    </lineage>
</organism>
<sequence length="104" mass="11692">MTERVKIGMVDVDSGTVFVGDPCYTITGDASHHIKTWSEWCDKFPWDKKNYDVTEPAGSGIGLSIPTMYGDGSYPVYAEIEEGRVARVTIDFNPEYDEEDDEDE</sequence>